<protein>
    <submittedName>
        <fullName evidence="2">Uncharacterized protein</fullName>
    </submittedName>
</protein>
<evidence type="ECO:0000313" key="2">
    <source>
        <dbReference type="EMBL" id="GAM63058.1"/>
    </source>
</evidence>
<dbReference type="EMBL" id="BBSA01000007">
    <property type="protein sequence ID" value="GAM63058.1"/>
    <property type="molecule type" value="Genomic_DNA"/>
</dbReference>
<feature type="chain" id="PRO_5002122472" evidence="1">
    <location>
        <begin position="19"/>
        <end position="70"/>
    </location>
</feature>
<organism evidence="2 3">
    <name type="scientific">Vibrio ishigakensis</name>
    <dbReference type="NCBI Taxonomy" id="1481914"/>
    <lineage>
        <taxon>Bacteria</taxon>
        <taxon>Pseudomonadati</taxon>
        <taxon>Pseudomonadota</taxon>
        <taxon>Gammaproteobacteria</taxon>
        <taxon>Vibrionales</taxon>
        <taxon>Vibrionaceae</taxon>
        <taxon>Vibrio</taxon>
    </lineage>
</organism>
<feature type="signal peptide" evidence="1">
    <location>
        <begin position="1"/>
        <end position="18"/>
    </location>
</feature>
<accession>A0A0B8PJ18</accession>
<gene>
    <name evidence="2" type="ORF">JCM19232_4735</name>
</gene>
<proteinExistence type="predicted"/>
<name>A0A0B8PJ18_9VIBR</name>
<reference evidence="2 3" key="1">
    <citation type="submission" date="2015-01" db="EMBL/GenBank/DDBJ databases">
        <title>Vibrio sp. C5 JCM 19232 whole genome shotgun sequence.</title>
        <authorList>
            <person name="Sawabe T."/>
            <person name="Meirelles P."/>
            <person name="Feng G."/>
            <person name="Sayaka M."/>
            <person name="Hattori M."/>
            <person name="Ohkuma M."/>
        </authorList>
    </citation>
    <scope>NUCLEOTIDE SEQUENCE [LARGE SCALE GENOMIC DNA]</scope>
    <source>
        <strain evidence="2 3">JCM19232</strain>
    </source>
</reference>
<reference evidence="2 3" key="2">
    <citation type="submission" date="2015-01" db="EMBL/GenBank/DDBJ databases">
        <authorList>
            <consortium name="NBRP consortium"/>
            <person name="Sawabe T."/>
            <person name="Meirelles P."/>
            <person name="Feng G."/>
            <person name="Sayaka M."/>
            <person name="Hattori M."/>
            <person name="Ohkuma M."/>
        </authorList>
    </citation>
    <scope>NUCLEOTIDE SEQUENCE [LARGE SCALE GENOMIC DNA]</scope>
    <source>
        <strain evidence="2 3">JCM19232</strain>
    </source>
</reference>
<comment type="caution">
    <text evidence="2">The sequence shown here is derived from an EMBL/GenBank/DDBJ whole genome shotgun (WGS) entry which is preliminary data.</text>
</comment>
<evidence type="ECO:0000256" key="1">
    <source>
        <dbReference type="SAM" id="SignalP"/>
    </source>
</evidence>
<dbReference type="Proteomes" id="UP000031670">
    <property type="component" value="Unassembled WGS sequence"/>
</dbReference>
<keyword evidence="1" id="KW-0732">Signal</keyword>
<evidence type="ECO:0000313" key="3">
    <source>
        <dbReference type="Proteomes" id="UP000031670"/>
    </source>
</evidence>
<sequence length="70" mass="7422">MRKLLAIAALAASFGANADVYQEAEAGLKAQLKDPESLQTRNMYESTIGVCGEFNAKNSYGGYVGSRSST</sequence>
<dbReference type="AlphaFoldDB" id="A0A0B8PJ18"/>